<dbReference type="Proteomes" id="UP000293995">
    <property type="component" value="Chromosome"/>
</dbReference>
<keyword evidence="6" id="KW-1185">Reference proteome</keyword>
<dbReference type="OrthoDB" id="9794429at2"/>
<evidence type="ECO:0000256" key="1">
    <source>
        <dbReference type="ARBA" id="ARBA00005046"/>
    </source>
</evidence>
<proteinExistence type="predicted"/>
<evidence type="ECO:0000313" key="6">
    <source>
        <dbReference type="Proteomes" id="UP000293995"/>
    </source>
</evidence>
<evidence type="ECO:0000259" key="4">
    <source>
        <dbReference type="SMART" id="SM00852"/>
    </source>
</evidence>
<sequence length="174" mass="18023">MPYAAAVITVSDRSSRGEREDLSGPIAAAALREAGFVCDEPVVIPDGADEVEAALRAALTDGIRVIVTTGGTGVGPRDETPEGTDRLVTHRIPGIAEELRRRATAEKPAGMLSRGIAGIAEGAFVVNLPGSPAAVEAGMPVIIGVAAHVLGQLHGDDHRTDEHGAHEHGVDRHR</sequence>
<dbReference type="UniPathway" id="UPA00344"/>
<dbReference type="EMBL" id="CP035494">
    <property type="protein sequence ID" value="QAY60540.1"/>
    <property type="molecule type" value="Genomic_DNA"/>
</dbReference>
<reference evidence="5 6" key="1">
    <citation type="submission" date="2019-01" db="EMBL/GenBank/DDBJ databases">
        <title>Genome sequencing of strain DFW100M-13.</title>
        <authorList>
            <person name="Heo J."/>
            <person name="Kim S.-J."/>
            <person name="Kim J.-S."/>
            <person name="Hong S.-B."/>
            <person name="Kwon S.-W."/>
        </authorList>
    </citation>
    <scope>NUCLEOTIDE SEQUENCE [LARGE SCALE GENOMIC DNA]</scope>
    <source>
        <strain evidence="5 6">DFW100M-13</strain>
    </source>
</reference>
<dbReference type="PANTHER" id="PTHR43764:SF1">
    <property type="entry name" value="MOLYBDOPTERIN MOLYBDOTRANSFERASE"/>
    <property type="match status" value="1"/>
</dbReference>
<keyword evidence="2" id="KW-0501">Molybdenum cofactor biosynthesis</keyword>
<evidence type="ECO:0000313" key="5">
    <source>
        <dbReference type="EMBL" id="QAY60540.1"/>
    </source>
</evidence>
<dbReference type="RefSeq" id="WP_129390148.1">
    <property type="nucleotide sequence ID" value="NZ_CP035494.1"/>
</dbReference>
<gene>
    <name evidence="5" type="ORF">ET475_11425</name>
</gene>
<dbReference type="SUPFAM" id="SSF53218">
    <property type="entry name" value="Molybdenum cofactor biosynthesis proteins"/>
    <property type="match status" value="1"/>
</dbReference>
<evidence type="ECO:0000256" key="2">
    <source>
        <dbReference type="ARBA" id="ARBA00023150"/>
    </source>
</evidence>
<dbReference type="InterPro" id="IPR051920">
    <property type="entry name" value="MPT_Adenylyltrnsfr/MoaC-Rel"/>
</dbReference>
<dbReference type="Gene3D" id="3.40.980.10">
    <property type="entry name" value="MoaB/Mog-like domain"/>
    <property type="match status" value="1"/>
</dbReference>
<dbReference type="InterPro" id="IPR001453">
    <property type="entry name" value="MoaB/Mog_dom"/>
</dbReference>
<feature type="domain" description="MoaB/Mog" evidence="4">
    <location>
        <begin position="6"/>
        <end position="149"/>
    </location>
</feature>
<feature type="region of interest" description="Disordered" evidence="3">
    <location>
        <begin position="155"/>
        <end position="174"/>
    </location>
</feature>
<dbReference type="PANTHER" id="PTHR43764">
    <property type="entry name" value="MOLYBDENUM COFACTOR BIOSYNTHESIS"/>
    <property type="match status" value="1"/>
</dbReference>
<dbReference type="PROSITE" id="PS01078">
    <property type="entry name" value="MOCF_BIOSYNTHESIS_1"/>
    <property type="match status" value="1"/>
</dbReference>
<name>A0A4P6EE19_9MICO</name>
<dbReference type="InterPro" id="IPR036425">
    <property type="entry name" value="MoaB/Mog-like_dom_sf"/>
</dbReference>
<dbReference type="CDD" id="cd00886">
    <property type="entry name" value="MogA_MoaB"/>
    <property type="match status" value="1"/>
</dbReference>
<accession>A0A4P6EE19</accession>
<evidence type="ECO:0000256" key="3">
    <source>
        <dbReference type="SAM" id="MobiDB-lite"/>
    </source>
</evidence>
<dbReference type="SMART" id="SM00852">
    <property type="entry name" value="MoCF_biosynth"/>
    <property type="match status" value="1"/>
</dbReference>
<dbReference type="InterPro" id="IPR008284">
    <property type="entry name" value="MoCF_biosynth_CS"/>
</dbReference>
<dbReference type="NCBIfam" id="TIGR00177">
    <property type="entry name" value="molyb_syn"/>
    <property type="match status" value="1"/>
</dbReference>
<comment type="pathway">
    <text evidence="1">Cofactor biosynthesis; molybdopterin biosynthesis.</text>
</comment>
<protein>
    <submittedName>
        <fullName evidence="5">MogA/MoaB family molybdenum cofactor biosynthesis protein</fullName>
    </submittedName>
</protein>
<dbReference type="AlphaFoldDB" id="A0A4P6EE19"/>
<dbReference type="GO" id="GO:0006777">
    <property type="term" value="P:Mo-molybdopterin cofactor biosynthetic process"/>
    <property type="evidence" value="ECO:0007669"/>
    <property type="project" value="UniProtKB-KW"/>
</dbReference>
<dbReference type="KEGG" id="mprt:ET475_11425"/>
<organism evidence="5 6">
    <name type="scientific">Microbacterium protaetiae</name>
    <dbReference type="NCBI Taxonomy" id="2509458"/>
    <lineage>
        <taxon>Bacteria</taxon>
        <taxon>Bacillati</taxon>
        <taxon>Actinomycetota</taxon>
        <taxon>Actinomycetes</taxon>
        <taxon>Micrococcales</taxon>
        <taxon>Microbacteriaceae</taxon>
        <taxon>Microbacterium</taxon>
    </lineage>
</organism>
<dbReference type="Pfam" id="PF00994">
    <property type="entry name" value="MoCF_biosynth"/>
    <property type="match status" value="1"/>
</dbReference>